<evidence type="ECO:0000256" key="3">
    <source>
        <dbReference type="SAM" id="SignalP"/>
    </source>
</evidence>
<proteinExistence type="predicted"/>
<dbReference type="InterPro" id="IPR001079">
    <property type="entry name" value="Galectin_CRD"/>
</dbReference>
<accession>A0A8S1HP67</accession>
<sequence length="209" mass="23626">MVKLLTVLFLGLSPAAYGYVCNTVPDPVAGPHNDIPTRFVVLSRPLRVGDTVVINGKVVPDVQAKKRLSIDLLVGTKPVYYKTVSTLHFTAQYDLNQTSIGDYQPNKNQVFREEKVLPLAFTFDPFSLRVKVEADGYSIYVDKKFLYKLKYFKENYSTVQTLYFQNVDFHTECFIDCKEEKVCPNTGGGEKTFIVGQRVFREVDGTCPA</sequence>
<keyword evidence="1 2" id="KW-0430">Lectin</keyword>
<comment type="caution">
    <text evidence="5">The sequence shown here is derived from an EMBL/GenBank/DDBJ whole genome shotgun (WGS) entry which is preliminary data.</text>
</comment>
<dbReference type="GO" id="GO:0030246">
    <property type="term" value="F:carbohydrate binding"/>
    <property type="evidence" value="ECO:0007669"/>
    <property type="project" value="UniProtKB-UniRule"/>
</dbReference>
<dbReference type="AlphaFoldDB" id="A0A8S1HP67"/>
<name>A0A8S1HP67_9PELO</name>
<dbReference type="InterPro" id="IPR013320">
    <property type="entry name" value="ConA-like_dom_sf"/>
</dbReference>
<feature type="chain" id="PRO_5035848941" description="Galectin" evidence="3">
    <location>
        <begin position="19"/>
        <end position="209"/>
    </location>
</feature>
<evidence type="ECO:0000313" key="6">
    <source>
        <dbReference type="Proteomes" id="UP000835052"/>
    </source>
</evidence>
<evidence type="ECO:0000259" key="4">
    <source>
        <dbReference type="PROSITE" id="PS51304"/>
    </source>
</evidence>
<evidence type="ECO:0000256" key="1">
    <source>
        <dbReference type="ARBA" id="ARBA00022734"/>
    </source>
</evidence>
<feature type="signal peptide" evidence="3">
    <location>
        <begin position="1"/>
        <end position="18"/>
    </location>
</feature>
<keyword evidence="6" id="KW-1185">Reference proteome</keyword>
<gene>
    <name evidence="5" type="ORF">CAUJ_LOCUS10849</name>
</gene>
<evidence type="ECO:0000256" key="2">
    <source>
        <dbReference type="RuleBase" id="RU102079"/>
    </source>
</evidence>
<dbReference type="Gene3D" id="2.60.120.200">
    <property type="match status" value="1"/>
</dbReference>
<dbReference type="EMBL" id="CAJGYM010000049">
    <property type="protein sequence ID" value="CAD6194930.1"/>
    <property type="molecule type" value="Genomic_DNA"/>
</dbReference>
<organism evidence="5 6">
    <name type="scientific">Caenorhabditis auriculariae</name>
    <dbReference type="NCBI Taxonomy" id="2777116"/>
    <lineage>
        <taxon>Eukaryota</taxon>
        <taxon>Metazoa</taxon>
        <taxon>Ecdysozoa</taxon>
        <taxon>Nematoda</taxon>
        <taxon>Chromadorea</taxon>
        <taxon>Rhabditida</taxon>
        <taxon>Rhabditina</taxon>
        <taxon>Rhabditomorpha</taxon>
        <taxon>Rhabditoidea</taxon>
        <taxon>Rhabditidae</taxon>
        <taxon>Peloderinae</taxon>
        <taxon>Caenorhabditis</taxon>
    </lineage>
</organism>
<dbReference type="PROSITE" id="PS51304">
    <property type="entry name" value="GALECTIN"/>
    <property type="match status" value="1"/>
</dbReference>
<dbReference type="SMART" id="SM00908">
    <property type="entry name" value="Gal-bind_lectin"/>
    <property type="match status" value="1"/>
</dbReference>
<dbReference type="Pfam" id="PF00337">
    <property type="entry name" value="Gal-bind_lectin"/>
    <property type="match status" value="1"/>
</dbReference>
<feature type="domain" description="Galectin" evidence="4">
    <location>
        <begin position="38"/>
        <end position="181"/>
    </location>
</feature>
<dbReference type="Proteomes" id="UP000835052">
    <property type="component" value="Unassembled WGS sequence"/>
</dbReference>
<protein>
    <recommendedName>
        <fullName evidence="2">Galectin</fullName>
    </recommendedName>
</protein>
<evidence type="ECO:0000313" key="5">
    <source>
        <dbReference type="EMBL" id="CAD6194930.1"/>
    </source>
</evidence>
<keyword evidence="3" id="KW-0732">Signal</keyword>
<reference evidence="5" key="1">
    <citation type="submission" date="2020-10" db="EMBL/GenBank/DDBJ databases">
        <authorList>
            <person name="Kikuchi T."/>
        </authorList>
    </citation>
    <scope>NUCLEOTIDE SEQUENCE</scope>
    <source>
        <strain evidence="5">NKZ352</strain>
    </source>
</reference>
<dbReference type="SUPFAM" id="SSF49899">
    <property type="entry name" value="Concanavalin A-like lectins/glucanases"/>
    <property type="match status" value="1"/>
</dbReference>